<dbReference type="PANTHER" id="PTHR11952:SF10">
    <property type="entry name" value="16S RRNA PROCESSING PROTEIN RIMM FAMILY"/>
    <property type="match status" value="1"/>
</dbReference>
<gene>
    <name evidence="3" type="ORF">SI7747_15017766</name>
</gene>
<name>A0A7I8JMG7_SPIIN</name>
<evidence type="ECO:0000259" key="1">
    <source>
        <dbReference type="Pfam" id="PF01782"/>
    </source>
</evidence>
<dbReference type="Proteomes" id="UP001189122">
    <property type="component" value="Unassembled WGS sequence"/>
</dbReference>
<dbReference type="GO" id="GO:0006364">
    <property type="term" value="P:rRNA processing"/>
    <property type="evidence" value="ECO:0007669"/>
    <property type="project" value="InterPro"/>
</dbReference>
<dbReference type="SUPFAM" id="SSF50447">
    <property type="entry name" value="Translation proteins"/>
    <property type="match status" value="1"/>
</dbReference>
<evidence type="ECO:0000259" key="2">
    <source>
        <dbReference type="Pfam" id="PF24986"/>
    </source>
</evidence>
<dbReference type="SUPFAM" id="SSF53448">
    <property type="entry name" value="Nucleotide-diphospho-sugar transferases"/>
    <property type="match status" value="1"/>
</dbReference>
<evidence type="ECO:0000313" key="3">
    <source>
        <dbReference type="EMBL" id="CAA2632128.1"/>
    </source>
</evidence>
<dbReference type="InterPro" id="IPR029044">
    <property type="entry name" value="Nucleotide-diphossugar_trans"/>
</dbReference>
<proteinExistence type="inferred from homology"/>
<dbReference type="InterPro" id="IPR002676">
    <property type="entry name" value="RimM_N"/>
</dbReference>
<dbReference type="InterPro" id="IPR011033">
    <property type="entry name" value="PRC_barrel-like_sf"/>
</dbReference>
<organism evidence="3">
    <name type="scientific">Spirodela intermedia</name>
    <name type="common">Intermediate duckweed</name>
    <dbReference type="NCBI Taxonomy" id="51605"/>
    <lineage>
        <taxon>Eukaryota</taxon>
        <taxon>Viridiplantae</taxon>
        <taxon>Streptophyta</taxon>
        <taxon>Embryophyta</taxon>
        <taxon>Tracheophyta</taxon>
        <taxon>Spermatophyta</taxon>
        <taxon>Magnoliopsida</taxon>
        <taxon>Liliopsida</taxon>
        <taxon>Araceae</taxon>
        <taxon>Lemnoideae</taxon>
        <taxon>Spirodela</taxon>
    </lineage>
</organism>
<accession>A0A7I8JMG7</accession>
<dbReference type="InterPro" id="IPR011961">
    <property type="entry name" value="RimM"/>
</dbReference>
<dbReference type="Pfam" id="PF24986">
    <property type="entry name" value="PRC_RimM"/>
    <property type="match status" value="1"/>
</dbReference>
<dbReference type="InterPro" id="IPR039741">
    <property type="entry name" value="UDP-sugar_pyrophosphorylase"/>
</dbReference>
<dbReference type="InterPro" id="IPR009000">
    <property type="entry name" value="Transl_B-barrel_sf"/>
</dbReference>
<dbReference type="InterPro" id="IPR036976">
    <property type="entry name" value="RimM_N_sf"/>
</dbReference>
<feature type="domain" description="RimM N-terminal" evidence="1">
    <location>
        <begin position="61"/>
        <end position="147"/>
    </location>
</feature>
<dbReference type="NCBIfam" id="TIGR02273">
    <property type="entry name" value="16S_RimM"/>
    <property type="match status" value="1"/>
</dbReference>
<dbReference type="GO" id="GO:0003977">
    <property type="term" value="F:UDP-N-acetylglucosamine diphosphorylase activity"/>
    <property type="evidence" value="ECO:0007669"/>
    <property type="project" value="TreeGrafter"/>
</dbReference>
<dbReference type="HAMAP" id="MF_00014">
    <property type="entry name" value="Ribosome_mat_RimM"/>
    <property type="match status" value="1"/>
</dbReference>
<dbReference type="GO" id="GO:0005840">
    <property type="term" value="C:ribosome"/>
    <property type="evidence" value="ECO:0007669"/>
    <property type="project" value="InterPro"/>
</dbReference>
<feature type="domain" description="Ribosome maturation factor RimM PRC barrel" evidence="2">
    <location>
        <begin position="190"/>
        <end position="257"/>
    </location>
</feature>
<sequence length="639" mass="71354">MLPPLSQSEDHTDLARSRRRATWTSLSLSLSLCISLPVTETTTKRRRRGGGKAEASEFVEIGYISSVHGLQGEVRVKSVTAFPELRFGEPGRRWLRTRISGKDDVRAMELTWGRSHSGQKTWILSFNGVDTVEEARQLIGSTILVKEGDRPELEEGEFYTPDLYGMKVILKSSLILYEIFYNILFFNSGDGSEVGTVVNVVNYGSNDLLQVRLNETKGSHDGKGSAGPLVWVPFVEAIVPDVDIDNREIYITPPKGLLELNIRSDTRSKKERRLMGKKEAQQNLSSAKKTLAEIGQEHVLRGFTFGGKDQKRLLGKQIGNINLRLFQHAMGNVSKPFESTIAENGWEISHYSCYSSSDCDENKDLQGLRADGLRLISESKVAIILVPESQKNEKCLPSFSEETTSYVLQLKNALSAYRGFAEANECGSSPPLTILSPARDLKPCQELLLGLDYFGFDKEKVWLLEEEKLPVVNRVQSDQGGHKILLRSPWEIIESPAGPGAIFSPLSSHKIVDNLNAMGVQYVQVCSLSQRCAPGHLLFLGLVNARKVNVGVKIFSDADEDDDIDMIFSMEYLNKVTKQMDELPPFYAVPKQNRHVELVENSWADVEPSEPNSYHLYCPIHDILNSCSMDDVAVLKIVN</sequence>
<dbReference type="Gene3D" id="2.40.30.60">
    <property type="entry name" value="RimM"/>
    <property type="match status" value="1"/>
</dbReference>
<reference evidence="3 4" key="1">
    <citation type="submission" date="2019-12" db="EMBL/GenBank/DDBJ databases">
        <authorList>
            <person name="Scholz U."/>
            <person name="Mascher M."/>
            <person name="Fiebig A."/>
        </authorList>
    </citation>
    <scope>NUCLEOTIDE SEQUENCE</scope>
</reference>
<keyword evidence="4" id="KW-1185">Reference proteome</keyword>
<protein>
    <submittedName>
        <fullName evidence="3">Uncharacterized protein</fullName>
    </submittedName>
</protein>
<dbReference type="Gene3D" id="2.30.30.240">
    <property type="entry name" value="PRC-barrel domain"/>
    <property type="match status" value="1"/>
</dbReference>
<dbReference type="GO" id="GO:0006048">
    <property type="term" value="P:UDP-N-acetylglucosamine biosynthetic process"/>
    <property type="evidence" value="ECO:0007669"/>
    <property type="project" value="TreeGrafter"/>
</dbReference>
<dbReference type="SUPFAM" id="SSF50346">
    <property type="entry name" value="PRC-barrel domain"/>
    <property type="match status" value="1"/>
</dbReference>
<dbReference type="EMBL" id="CACRZD030000015">
    <property type="protein sequence ID" value="CAA6671358.1"/>
    <property type="molecule type" value="Genomic_DNA"/>
</dbReference>
<evidence type="ECO:0000313" key="4">
    <source>
        <dbReference type="Proteomes" id="UP001189122"/>
    </source>
</evidence>
<dbReference type="Pfam" id="PF01782">
    <property type="entry name" value="RimM"/>
    <property type="match status" value="1"/>
</dbReference>
<dbReference type="AlphaFoldDB" id="A0A7I8JMG7"/>
<dbReference type="GO" id="GO:0043022">
    <property type="term" value="F:ribosome binding"/>
    <property type="evidence" value="ECO:0007669"/>
    <property type="project" value="InterPro"/>
</dbReference>
<dbReference type="InterPro" id="IPR056792">
    <property type="entry name" value="PRC_RimM"/>
</dbReference>
<dbReference type="PANTHER" id="PTHR11952">
    <property type="entry name" value="UDP- GLUCOSE PYROPHOSPHORYLASE"/>
    <property type="match status" value="1"/>
</dbReference>
<dbReference type="Gene3D" id="3.90.550.10">
    <property type="entry name" value="Spore Coat Polysaccharide Biosynthesis Protein SpsA, Chain A"/>
    <property type="match status" value="1"/>
</dbReference>
<dbReference type="EMBL" id="LR743602">
    <property type="protein sequence ID" value="CAA2632128.1"/>
    <property type="molecule type" value="Genomic_DNA"/>
</dbReference>